<dbReference type="FunFam" id="1.10.10.2830:FF:000001">
    <property type="entry name" value="Chromosome partitioning protein ParB"/>
    <property type="match status" value="1"/>
</dbReference>
<dbReference type="RefSeq" id="WP_031147389.1">
    <property type="nucleotide sequence ID" value="NZ_BNEE01000009.1"/>
</dbReference>
<evidence type="ECO:0000313" key="5">
    <source>
        <dbReference type="Proteomes" id="UP000600026"/>
    </source>
</evidence>
<evidence type="ECO:0000256" key="1">
    <source>
        <dbReference type="ARBA" id="ARBA00006295"/>
    </source>
</evidence>
<dbReference type="InterPro" id="IPR004437">
    <property type="entry name" value="ParB/RepB/Spo0J"/>
</dbReference>
<proteinExistence type="inferred from homology"/>
<dbReference type="GO" id="GO:0007059">
    <property type="term" value="P:chromosome segregation"/>
    <property type="evidence" value="ECO:0007669"/>
    <property type="project" value="UniProtKB-KW"/>
</dbReference>
<dbReference type="Pfam" id="PF17762">
    <property type="entry name" value="HTH_ParB"/>
    <property type="match status" value="1"/>
</dbReference>
<dbReference type="AlphaFoldDB" id="A0A919H5Y6"/>
<dbReference type="GO" id="GO:0045881">
    <property type="term" value="P:positive regulation of sporulation resulting in formation of a cellular spore"/>
    <property type="evidence" value="ECO:0007669"/>
    <property type="project" value="TreeGrafter"/>
</dbReference>
<dbReference type="InterPro" id="IPR041468">
    <property type="entry name" value="HTH_ParB/Spo0J"/>
</dbReference>
<dbReference type="InterPro" id="IPR003115">
    <property type="entry name" value="ParB_N"/>
</dbReference>
<dbReference type="SUPFAM" id="SSF110849">
    <property type="entry name" value="ParB/Sulfiredoxin"/>
    <property type="match status" value="1"/>
</dbReference>
<evidence type="ECO:0000313" key="4">
    <source>
        <dbReference type="EMBL" id="GHI90315.1"/>
    </source>
</evidence>
<gene>
    <name evidence="4" type="ORF">Sxan_76790</name>
</gene>
<dbReference type="EMBL" id="BNEE01000009">
    <property type="protein sequence ID" value="GHI90315.1"/>
    <property type="molecule type" value="Genomic_DNA"/>
</dbReference>
<keyword evidence="5" id="KW-1185">Reference proteome</keyword>
<dbReference type="NCBIfam" id="TIGR00180">
    <property type="entry name" value="parB_part"/>
    <property type="match status" value="1"/>
</dbReference>
<evidence type="ECO:0000259" key="3">
    <source>
        <dbReference type="SMART" id="SM00470"/>
    </source>
</evidence>
<sequence>MSSKADKLAVSASFARAQPVGVSSRRAAIAEATAAPTSGIVPPSEVPIEALAHNPFNLREELTELEEMAQSLTARGQLQPLAVATRMAFMEAHPGQTDGLGRAPYVVIDGNRRLAAAQLAGLKSMHIHVNDSLATSAADILESALIANIHRVDVAPMDQARALQELVDVHGSQAQVAKRLGKTAAWVSQRLALLQLTPDLQDKVESGELKVEPARRIGRLPQEEQEAAAEATVNAVNPPRQRTRTVNGVNAVNAPAPAPADRSEGTEAVNGVNAVNATPRLTIAAGSPEDIANALAAQLSPDDLKAVTELLLSRI</sequence>
<name>A0A919H5Y6_9ACTN</name>
<dbReference type="InterPro" id="IPR036086">
    <property type="entry name" value="ParB/Sulfiredoxin_sf"/>
</dbReference>
<dbReference type="GO" id="GO:0005694">
    <property type="term" value="C:chromosome"/>
    <property type="evidence" value="ECO:0007669"/>
    <property type="project" value="TreeGrafter"/>
</dbReference>
<dbReference type="PANTHER" id="PTHR33375:SF1">
    <property type="entry name" value="CHROMOSOME-PARTITIONING PROTEIN PARB-RELATED"/>
    <property type="match status" value="1"/>
</dbReference>
<feature type="domain" description="ParB-like N-terminal" evidence="3">
    <location>
        <begin position="44"/>
        <end position="149"/>
    </location>
</feature>
<evidence type="ECO:0000256" key="2">
    <source>
        <dbReference type="ARBA" id="ARBA00022829"/>
    </source>
</evidence>
<dbReference type="GO" id="GO:0003677">
    <property type="term" value="F:DNA binding"/>
    <property type="evidence" value="ECO:0007669"/>
    <property type="project" value="InterPro"/>
</dbReference>
<dbReference type="Proteomes" id="UP000600026">
    <property type="component" value="Unassembled WGS sequence"/>
</dbReference>
<dbReference type="SMART" id="SM00470">
    <property type="entry name" value="ParB"/>
    <property type="match status" value="1"/>
</dbReference>
<protein>
    <recommendedName>
        <fullName evidence="3">ParB-like N-terminal domain-containing protein</fullName>
    </recommendedName>
</protein>
<dbReference type="OrthoDB" id="70307at2"/>
<dbReference type="Gene3D" id="3.90.1530.30">
    <property type="match status" value="1"/>
</dbReference>
<comment type="caution">
    <text evidence="4">The sequence shown here is derived from an EMBL/GenBank/DDBJ whole genome shotgun (WGS) entry which is preliminary data.</text>
</comment>
<dbReference type="Pfam" id="PF02195">
    <property type="entry name" value="ParB_N"/>
    <property type="match status" value="1"/>
</dbReference>
<dbReference type="SUPFAM" id="SSF109709">
    <property type="entry name" value="KorB DNA-binding domain-like"/>
    <property type="match status" value="1"/>
</dbReference>
<organism evidence="4 5">
    <name type="scientific">Streptomyces xanthophaeus</name>
    <dbReference type="NCBI Taxonomy" id="67385"/>
    <lineage>
        <taxon>Bacteria</taxon>
        <taxon>Bacillati</taxon>
        <taxon>Actinomycetota</taxon>
        <taxon>Actinomycetes</taxon>
        <taxon>Kitasatosporales</taxon>
        <taxon>Streptomycetaceae</taxon>
        <taxon>Streptomyces</taxon>
    </lineage>
</organism>
<dbReference type="InterPro" id="IPR050336">
    <property type="entry name" value="Chromosome_partition/occlusion"/>
</dbReference>
<reference evidence="4" key="1">
    <citation type="submission" date="2020-09" db="EMBL/GenBank/DDBJ databases">
        <title>Whole genome shotgun sequence of Streptomyces xanthophaeus NBRC 12829.</title>
        <authorList>
            <person name="Komaki H."/>
            <person name="Tamura T."/>
        </authorList>
    </citation>
    <scope>NUCLEOTIDE SEQUENCE</scope>
    <source>
        <strain evidence="4">NBRC 12829</strain>
    </source>
</reference>
<comment type="similarity">
    <text evidence="1">Belongs to the ParB family.</text>
</comment>
<dbReference type="Gene3D" id="1.10.10.2830">
    <property type="match status" value="1"/>
</dbReference>
<dbReference type="PANTHER" id="PTHR33375">
    <property type="entry name" value="CHROMOSOME-PARTITIONING PROTEIN PARB-RELATED"/>
    <property type="match status" value="1"/>
</dbReference>
<accession>A0A919H5Y6</accession>
<keyword evidence="2" id="KW-0159">Chromosome partition</keyword>